<dbReference type="PANTHER" id="PTHR43337">
    <property type="entry name" value="XANTHINE/URACIL PERMEASE C887.17-RELATED"/>
    <property type="match status" value="1"/>
</dbReference>
<feature type="transmembrane region" description="Helical" evidence="9">
    <location>
        <begin position="25"/>
        <end position="49"/>
    </location>
</feature>
<name>A0A0D0Y7W9_9LACO</name>
<feature type="transmembrane region" description="Helical" evidence="9">
    <location>
        <begin position="199"/>
        <end position="217"/>
    </location>
</feature>
<evidence type="ECO:0000256" key="9">
    <source>
        <dbReference type="SAM" id="Phobius"/>
    </source>
</evidence>
<keyword evidence="3 8" id="KW-0813">Transport</keyword>
<dbReference type="Proteomes" id="UP000032279">
    <property type="component" value="Unassembled WGS sequence"/>
</dbReference>
<gene>
    <name evidence="10" type="ORF">WDC_0098</name>
</gene>
<evidence type="ECO:0000256" key="6">
    <source>
        <dbReference type="ARBA" id="ARBA00022989"/>
    </source>
</evidence>
<feature type="transmembrane region" description="Helical" evidence="9">
    <location>
        <begin position="135"/>
        <end position="153"/>
    </location>
</feature>
<evidence type="ECO:0000256" key="5">
    <source>
        <dbReference type="ARBA" id="ARBA00022692"/>
    </source>
</evidence>
<feature type="transmembrane region" description="Helical" evidence="9">
    <location>
        <begin position="56"/>
        <end position="81"/>
    </location>
</feature>
<evidence type="ECO:0000313" key="10">
    <source>
        <dbReference type="EMBL" id="KIS04358.1"/>
    </source>
</evidence>
<feature type="transmembrane region" description="Helical" evidence="9">
    <location>
        <begin position="173"/>
        <end position="192"/>
    </location>
</feature>
<dbReference type="PIRSF" id="PIRSF005353">
    <property type="entry name" value="PbuG"/>
    <property type="match status" value="1"/>
</dbReference>
<dbReference type="InterPro" id="IPR045018">
    <property type="entry name" value="Azg-like"/>
</dbReference>
<dbReference type="Pfam" id="PF00860">
    <property type="entry name" value="Xan_ur_permease"/>
    <property type="match status" value="1"/>
</dbReference>
<protein>
    <submittedName>
        <fullName evidence="10">Xanthine/uracil/thiamine/ascorbate permease family protein</fullName>
    </submittedName>
</protein>
<keyword evidence="11" id="KW-1185">Reference proteome</keyword>
<keyword evidence="4 8" id="KW-1003">Cell membrane</keyword>
<feature type="transmembrane region" description="Helical" evidence="9">
    <location>
        <begin position="237"/>
        <end position="262"/>
    </location>
</feature>
<dbReference type="InterPro" id="IPR026033">
    <property type="entry name" value="Azg-like_bact_archaea"/>
</dbReference>
<keyword evidence="5 8" id="KW-0812">Transmembrane</keyword>
<organism evidence="10 11">
    <name type="scientific">Paucilactobacillus wasatchensis</name>
    <dbReference type="NCBI Taxonomy" id="1335616"/>
    <lineage>
        <taxon>Bacteria</taxon>
        <taxon>Bacillati</taxon>
        <taxon>Bacillota</taxon>
        <taxon>Bacilli</taxon>
        <taxon>Lactobacillales</taxon>
        <taxon>Lactobacillaceae</taxon>
        <taxon>Paucilactobacillus</taxon>
    </lineage>
</organism>
<evidence type="ECO:0000256" key="1">
    <source>
        <dbReference type="ARBA" id="ARBA00004651"/>
    </source>
</evidence>
<comment type="subcellular location">
    <subcellularLocation>
        <location evidence="1 8">Cell membrane</location>
        <topology evidence="1 8">Multi-pass membrane protein</topology>
    </subcellularLocation>
</comment>
<reference evidence="10 11" key="1">
    <citation type="submission" date="2013-08" db="EMBL/GenBank/DDBJ databases">
        <title>Lactobacillus wasatchii sp. WDC04, a late gas producing bacteria isolated from aged chedder cheese.</title>
        <authorList>
            <person name="Oberg C.J."/>
            <person name="Culumber M."/>
            <person name="McMahon D.J."/>
            <person name="Broadbent J.R."/>
            <person name="Oberg T.S."/>
            <person name="Ortaki F."/>
        </authorList>
    </citation>
    <scope>NUCLEOTIDE SEQUENCE [LARGE SCALE GENOMIC DNA]</scope>
    <source>
        <strain evidence="10 11">WDC04</strain>
    </source>
</reference>
<accession>A0A0D0Y7W9</accession>
<evidence type="ECO:0000256" key="7">
    <source>
        <dbReference type="ARBA" id="ARBA00023136"/>
    </source>
</evidence>
<dbReference type="STRING" id="1335616.WDC_0098"/>
<evidence type="ECO:0000256" key="8">
    <source>
        <dbReference type="PIRNR" id="PIRNR005353"/>
    </source>
</evidence>
<dbReference type="GO" id="GO:0005345">
    <property type="term" value="F:purine nucleobase transmembrane transporter activity"/>
    <property type="evidence" value="ECO:0007669"/>
    <property type="project" value="TreeGrafter"/>
</dbReference>
<sequence length="444" mass="46598">MNYEPALLDRVFKLSEKGTTVKREIVAGITTFIAMSYILFVNPTVLAAAGMNKGAVFVATALTAIVGCVAMAFIANYPLAVAPGLGSNAFFSYSVVIGMGIPWQTAIAGVFIASILFMLTTVFKVREAVINAIPASLKSAMAAGIGLFIAFTGLKQGGLVIGSKSSLVTITNWSTPTVWLTVFGLVAIGLMMSKKIPGAMFIGMAATAIVGVVAGLIKMPSSIVSTIPSLAPTFGASILNLNHIFSIQMLIVVLIFFLVAFFDTTGTVIGLAEQAGFIKDNHIPKEVGRALFADSTSMIAGSVFGSTPTACYVESSTGIAAGGRTGLTALTVAFMFGLSLFFSPLLTLVTSQVTAPVLIIVGSFMAKSLAKVNWSKFEEALPSFLIVLSMPLTYNISYGLAFGILAYPLTMFAAGRRKEVHPIMIAAAIIFFFLLFAMNALPSS</sequence>
<dbReference type="EMBL" id="AWTT01000001">
    <property type="protein sequence ID" value="KIS04358.1"/>
    <property type="molecule type" value="Genomic_DNA"/>
</dbReference>
<comment type="caution">
    <text evidence="10">The sequence shown here is derived from an EMBL/GenBank/DDBJ whole genome shotgun (WGS) entry which is preliminary data.</text>
</comment>
<feature type="transmembrane region" description="Helical" evidence="9">
    <location>
        <begin position="384"/>
        <end position="408"/>
    </location>
</feature>
<feature type="transmembrane region" description="Helical" evidence="9">
    <location>
        <begin position="420"/>
        <end position="441"/>
    </location>
</feature>
<dbReference type="PATRIC" id="fig|1335616.4.peg.96"/>
<dbReference type="InterPro" id="IPR006043">
    <property type="entry name" value="NCS2"/>
</dbReference>
<evidence type="ECO:0000313" key="11">
    <source>
        <dbReference type="Proteomes" id="UP000032279"/>
    </source>
</evidence>
<dbReference type="OrthoDB" id="9808458at2"/>
<keyword evidence="6 8" id="KW-1133">Transmembrane helix</keyword>
<dbReference type="GO" id="GO:0005886">
    <property type="term" value="C:plasma membrane"/>
    <property type="evidence" value="ECO:0007669"/>
    <property type="project" value="UniProtKB-SubCell"/>
</dbReference>
<evidence type="ECO:0000256" key="2">
    <source>
        <dbReference type="ARBA" id="ARBA00005697"/>
    </source>
</evidence>
<proteinExistence type="inferred from homology"/>
<comment type="similarity">
    <text evidence="2 8">Belongs to the nucleobase:cation symporter-2 (NCS2) (TC 2.A.40) family. Azg-like subfamily.</text>
</comment>
<evidence type="ECO:0000256" key="3">
    <source>
        <dbReference type="ARBA" id="ARBA00022448"/>
    </source>
</evidence>
<keyword evidence="7 8" id="KW-0472">Membrane</keyword>
<dbReference type="PANTHER" id="PTHR43337:SF11">
    <property type="entry name" value="GUANINE_HYPOXANTHINE PERMEASE PBUG"/>
    <property type="match status" value="1"/>
</dbReference>
<dbReference type="AlphaFoldDB" id="A0A0D0Y7W9"/>
<feature type="transmembrane region" description="Helical" evidence="9">
    <location>
        <begin position="101"/>
        <end position="123"/>
    </location>
</feature>
<evidence type="ECO:0000256" key="4">
    <source>
        <dbReference type="ARBA" id="ARBA00022475"/>
    </source>
</evidence>